<evidence type="ECO:0000313" key="3">
    <source>
        <dbReference type="EMBL" id="OZI71557.1"/>
    </source>
</evidence>
<keyword evidence="2" id="KW-1134">Transmembrane beta strand</keyword>
<keyword evidence="4" id="KW-1185">Reference proteome</keyword>
<keyword evidence="2" id="KW-0472">Membrane</keyword>
<organism evidence="3 4">
    <name type="scientific">Bordetella genomosp. 12</name>
    <dbReference type="NCBI Taxonomy" id="463035"/>
    <lineage>
        <taxon>Bacteria</taxon>
        <taxon>Pseudomonadati</taxon>
        <taxon>Pseudomonadota</taxon>
        <taxon>Betaproteobacteria</taxon>
        <taxon>Burkholderiales</taxon>
        <taxon>Alcaligenaceae</taxon>
        <taxon>Bordetella</taxon>
    </lineage>
</organism>
<dbReference type="AlphaFoldDB" id="A0A261VCJ9"/>
<accession>A0A261VCJ9</accession>
<evidence type="ECO:0000256" key="1">
    <source>
        <dbReference type="ARBA" id="ARBA00007613"/>
    </source>
</evidence>
<evidence type="ECO:0000313" key="4">
    <source>
        <dbReference type="Proteomes" id="UP000216429"/>
    </source>
</evidence>
<keyword evidence="2" id="KW-0449">Lipoprotein</keyword>
<keyword evidence="2" id="KW-0564">Palmitate</keyword>
<protein>
    <recommendedName>
        <fullName evidence="5">RND transporter</fullName>
    </recommendedName>
</protein>
<proteinExistence type="inferred from homology"/>
<dbReference type="Gene3D" id="1.20.1600.10">
    <property type="entry name" value="Outer membrane efflux proteins (OEP)"/>
    <property type="match status" value="1"/>
</dbReference>
<dbReference type="NCBIfam" id="TIGR01845">
    <property type="entry name" value="outer_NodT"/>
    <property type="match status" value="1"/>
</dbReference>
<evidence type="ECO:0000256" key="2">
    <source>
        <dbReference type="RuleBase" id="RU362097"/>
    </source>
</evidence>
<dbReference type="GO" id="GO:0005886">
    <property type="term" value="C:plasma membrane"/>
    <property type="evidence" value="ECO:0007669"/>
    <property type="project" value="UniProtKB-SubCell"/>
</dbReference>
<dbReference type="Proteomes" id="UP000216429">
    <property type="component" value="Unassembled WGS sequence"/>
</dbReference>
<sequence>MKIALDSVSRPLAVLSLLGALTLTLPACTMVGPDYRAPDAAAPATWEAPMPHGGREVSLRNWWGQFNDKTLDALIAAAMNDSPTLDQAWANIESARANVDTARSGLSPTVDANASLLRARQRQGEEVDTLTTTRSAGFDASWEIDLFGKIRRKAQAADARLQARVGDWHQARVSLAAEVADDYVQYRGCQLLGGAYEQELASMQKTMAATTASVDAGFTSPANGALARASLASTRASLQAQRAECQLLVKSLVALTGLPETDLRRQLDPQGSPPPGLPVPAAFTLDALPADVLRQRPDIAALERDLAATSASIGAAQADLYPSLTLSGSISLSASQLASGAASWSFGPALSLPFLDGGARRAAVASAQADYQSALAQYRQGVRTAIKEVEQALVQLDGAASRATFAAEAARDYRSFEQATEVQWQAGGASLLDLEEARRSALNADIEHITLLRNQVQYWIALYKAAGGGWTADAVVPSKTQP</sequence>
<dbReference type="InterPro" id="IPR010131">
    <property type="entry name" value="MdtP/NodT-like"/>
</dbReference>
<dbReference type="Pfam" id="PF02321">
    <property type="entry name" value="OEP"/>
    <property type="match status" value="2"/>
</dbReference>
<dbReference type="RefSeq" id="WP_094815367.1">
    <property type="nucleotide sequence ID" value="NZ_NEVU01000003.1"/>
</dbReference>
<dbReference type="PANTHER" id="PTHR30203">
    <property type="entry name" value="OUTER MEMBRANE CATION EFFLUX PROTEIN"/>
    <property type="match status" value="1"/>
</dbReference>
<dbReference type="Gene3D" id="2.20.200.10">
    <property type="entry name" value="Outer membrane efflux proteins (OEP)"/>
    <property type="match status" value="1"/>
</dbReference>
<gene>
    <name evidence="3" type="ORF">CAL22_17250</name>
</gene>
<evidence type="ECO:0008006" key="5">
    <source>
        <dbReference type="Google" id="ProtNLM"/>
    </source>
</evidence>
<dbReference type="OrthoDB" id="9770517at2"/>
<reference evidence="4" key="1">
    <citation type="submission" date="2017-05" db="EMBL/GenBank/DDBJ databases">
        <title>Complete and WGS of Bordetella genogroups.</title>
        <authorList>
            <person name="Spilker T."/>
            <person name="Lipuma J."/>
        </authorList>
    </citation>
    <scope>NUCLEOTIDE SEQUENCE [LARGE SCALE GENOMIC DNA]</scope>
    <source>
        <strain evidence="4">AU6712</strain>
    </source>
</reference>
<comment type="subcellular location">
    <subcellularLocation>
        <location evidence="2">Cell membrane</location>
        <topology evidence="2">Lipid-anchor</topology>
    </subcellularLocation>
</comment>
<keyword evidence="2" id="KW-0812">Transmembrane</keyword>
<dbReference type="SUPFAM" id="SSF56954">
    <property type="entry name" value="Outer membrane efflux proteins (OEP)"/>
    <property type="match status" value="1"/>
</dbReference>
<dbReference type="PANTHER" id="PTHR30203:SF32">
    <property type="entry name" value="CATION EFFLUX SYSTEM PROTEIN CUSC"/>
    <property type="match status" value="1"/>
</dbReference>
<name>A0A261VCJ9_9BORD</name>
<dbReference type="EMBL" id="NEVU01000003">
    <property type="protein sequence ID" value="OZI71557.1"/>
    <property type="molecule type" value="Genomic_DNA"/>
</dbReference>
<dbReference type="GO" id="GO:0015562">
    <property type="term" value="F:efflux transmembrane transporter activity"/>
    <property type="evidence" value="ECO:0007669"/>
    <property type="project" value="InterPro"/>
</dbReference>
<comment type="similarity">
    <text evidence="1 2">Belongs to the outer membrane factor (OMF) (TC 1.B.17) family.</text>
</comment>
<dbReference type="InterPro" id="IPR003423">
    <property type="entry name" value="OMP_efflux"/>
</dbReference>
<comment type="caution">
    <text evidence="3">The sequence shown here is derived from an EMBL/GenBank/DDBJ whole genome shotgun (WGS) entry which is preliminary data.</text>
</comment>